<gene>
    <name evidence="2" type="ORF">SMF913_25911</name>
</gene>
<sequence length="268" mass="28430">MTTDSHSLAHAAACDDLDLTLSEAGTGRPVLVLHGGGGPATVAGIASHLSRTAHTLTPVHPGWEGTPRPDWLTGVDDLAMAYLHLLHDRGLRNVLVIGSSLGGWIAAEMAVRDTAGAISGLVMIDAVGVHIADEPITDFFALDARGVAKHSWRDPDRYYVDPAAIPADQLAIRQANMATMRVLAGEPYMHDAKLLRRLSRVDAPALLLWGESDRVVTPAYGAAYAAAFANARLEVVPEAGHLPHIEQPEATLALIDAHAHRTDTPDAT</sequence>
<organism evidence="2 3">
    <name type="scientific">Streptomyces malaysiensis</name>
    <dbReference type="NCBI Taxonomy" id="92644"/>
    <lineage>
        <taxon>Bacteria</taxon>
        <taxon>Bacillati</taxon>
        <taxon>Actinomycetota</taxon>
        <taxon>Actinomycetes</taxon>
        <taxon>Kitasatosporales</taxon>
        <taxon>Streptomycetaceae</taxon>
        <taxon>Streptomyces</taxon>
        <taxon>Streptomyces violaceusniger group</taxon>
    </lineage>
</organism>
<dbReference type="PANTHER" id="PTHR43689:SF8">
    <property type="entry name" value="ALPHA_BETA-HYDROLASES SUPERFAMILY PROTEIN"/>
    <property type="match status" value="1"/>
</dbReference>
<name>A0A2J7YQY7_STRMQ</name>
<keyword evidence="3" id="KW-1185">Reference proteome</keyword>
<dbReference type="EMBL" id="LJIW01000002">
    <property type="protein sequence ID" value="PNG90446.1"/>
    <property type="molecule type" value="Genomic_DNA"/>
</dbReference>
<evidence type="ECO:0000259" key="1">
    <source>
        <dbReference type="Pfam" id="PF12697"/>
    </source>
</evidence>
<evidence type="ECO:0000313" key="3">
    <source>
        <dbReference type="Proteomes" id="UP000236520"/>
    </source>
</evidence>
<accession>A0A2J7YQY7</accession>
<dbReference type="RefSeq" id="WP_102936190.1">
    <property type="nucleotide sequence ID" value="NZ_LJIW01000002.1"/>
</dbReference>
<dbReference type="InterPro" id="IPR029058">
    <property type="entry name" value="AB_hydrolase_fold"/>
</dbReference>
<dbReference type="AlphaFoldDB" id="A0A2J7YQY7"/>
<dbReference type="GO" id="GO:0003824">
    <property type="term" value="F:catalytic activity"/>
    <property type="evidence" value="ECO:0007669"/>
    <property type="project" value="UniProtKB-ARBA"/>
</dbReference>
<evidence type="ECO:0000313" key="2">
    <source>
        <dbReference type="EMBL" id="PNG90446.1"/>
    </source>
</evidence>
<proteinExistence type="predicted"/>
<dbReference type="PANTHER" id="PTHR43689">
    <property type="entry name" value="HYDROLASE"/>
    <property type="match status" value="1"/>
</dbReference>
<dbReference type="SUPFAM" id="SSF53474">
    <property type="entry name" value="alpha/beta-Hydrolases"/>
    <property type="match status" value="1"/>
</dbReference>
<comment type="caution">
    <text evidence="2">The sequence shown here is derived from an EMBL/GenBank/DDBJ whole genome shotgun (WGS) entry which is preliminary data.</text>
</comment>
<reference evidence="2 3" key="1">
    <citation type="submission" date="2015-09" db="EMBL/GenBank/DDBJ databases">
        <title>Genome sequence, genome mining and natural product profiling of a biocontrol bacterium Streptomyces malaysiensis F913.</title>
        <authorList>
            <person name="Xu Y."/>
            <person name="Wei J."/>
            <person name="Xie J."/>
            <person name="Li T."/>
            <person name="Zhou Z."/>
        </authorList>
    </citation>
    <scope>NUCLEOTIDE SEQUENCE [LARGE SCALE GENOMIC DNA]</scope>
    <source>
        <strain evidence="2 3">F913</strain>
    </source>
</reference>
<dbReference type="Pfam" id="PF12697">
    <property type="entry name" value="Abhydrolase_6"/>
    <property type="match status" value="1"/>
</dbReference>
<dbReference type="InterPro" id="IPR000073">
    <property type="entry name" value="AB_hydrolase_1"/>
</dbReference>
<dbReference type="Gene3D" id="3.40.50.1820">
    <property type="entry name" value="alpha/beta hydrolase"/>
    <property type="match status" value="1"/>
</dbReference>
<dbReference type="Proteomes" id="UP000236520">
    <property type="component" value="Unassembled WGS sequence"/>
</dbReference>
<protein>
    <recommendedName>
        <fullName evidence="1">AB hydrolase-1 domain-containing protein</fullName>
    </recommendedName>
</protein>
<feature type="domain" description="AB hydrolase-1" evidence="1">
    <location>
        <begin position="30"/>
        <end position="253"/>
    </location>
</feature>